<keyword evidence="2" id="KW-1185">Reference proteome</keyword>
<dbReference type="OrthoDB" id="3443479at2759"/>
<evidence type="ECO:0000313" key="2">
    <source>
        <dbReference type="Proteomes" id="UP000193144"/>
    </source>
</evidence>
<dbReference type="EMBL" id="MCFA01000097">
    <property type="protein sequence ID" value="ORY08645.1"/>
    <property type="molecule type" value="Genomic_DNA"/>
</dbReference>
<organism evidence="1 2">
    <name type="scientific">Clohesyomyces aquaticus</name>
    <dbReference type="NCBI Taxonomy" id="1231657"/>
    <lineage>
        <taxon>Eukaryota</taxon>
        <taxon>Fungi</taxon>
        <taxon>Dikarya</taxon>
        <taxon>Ascomycota</taxon>
        <taxon>Pezizomycotina</taxon>
        <taxon>Dothideomycetes</taxon>
        <taxon>Pleosporomycetidae</taxon>
        <taxon>Pleosporales</taxon>
        <taxon>Lindgomycetaceae</taxon>
        <taxon>Clohesyomyces</taxon>
    </lineage>
</organism>
<name>A0A1Y1ZFM6_9PLEO</name>
<reference evidence="1 2" key="1">
    <citation type="submission" date="2016-07" db="EMBL/GenBank/DDBJ databases">
        <title>Pervasive Adenine N6-methylation of Active Genes in Fungi.</title>
        <authorList>
            <consortium name="DOE Joint Genome Institute"/>
            <person name="Mondo S.J."/>
            <person name="Dannebaum R.O."/>
            <person name="Kuo R.C."/>
            <person name="Labutti K."/>
            <person name="Haridas S."/>
            <person name="Kuo A."/>
            <person name="Salamov A."/>
            <person name="Ahrendt S.R."/>
            <person name="Lipzen A."/>
            <person name="Sullivan W."/>
            <person name="Andreopoulos W.B."/>
            <person name="Clum A."/>
            <person name="Lindquist E."/>
            <person name="Daum C."/>
            <person name="Ramamoorthy G.K."/>
            <person name="Gryganskyi A."/>
            <person name="Culley D."/>
            <person name="Magnuson J.K."/>
            <person name="James T.Y."/>
            <person name="O'Malley M.A."/>
            <person name="Stajich J.E."/>
            <person name="Spatafora J.W."/>
            <person name="Visel A."/>
            <person name="Grigoriev I.V."/>
        </authorList>
    </citation>
    <scope>NUCLEOTIDE SEQUENCE [LARGE SCALE GENOMIC DNA]</scope>
    <source>
        <strain evidence="1 2">CBS 115471</strain>
    </source>
</reference>
<evidence type="ECO:0000313" key="1">
    <source>
        <dbReference type="EMBL" id="ORY08645.1"/>
    </source>
</evidence>
<dbReference type="Proteomes" id="UP000193144">
    <property type="component" value="Unassembled WGS sequence"/>
</dbReference>
<protein>
    <submittedName>
        <fullName evidence="1">Uncharacterized protein</fullName>
    </submittedName>
</protein>
<sequence>MCNDKQVYYTGCGHSELKYGGFCQNLFGELQRINNPRELNRPGIPFQLGSSCQARTVNQPGFCQSCSRRYPQQRSRWPGFSGSSGGYGGAHGESYGGGYGGGYGRSYTSSYFGWPW</sequence>
<proteinExistence type="predicted"/>
<gene>
    <name evidence="1" type="ORF">BCR34DRAFT_589837</name>
</gene>
<comment type="caution">
    <text evidence="1">The sequence shown here is derived from an EMBL/GenBank/DDBJ whole genome shotgun (WGS) entry which is preliminary data.</text>
</comment>
<accession>A0A1Y1ZFM6</accession>
<dbReference type="AlphaFoldDB" id="A0A1Y1ZFM6"/>